<reference evidence="2 3" key="1">
    <citation type="journal article" date="2014" name="J. Biotechnol.">
        <title>Complete genome sequence of the actinobacterium Amycolatopsis japonica MG417-CF17(T) (=DSM 44213T) producing (S,S)-N,N'-ethylenediaminedisuccinic acid.</title>
        <authorList>
            <person name="Stegmann E."/>
            <person name="Albersmeier A."/>
            <person name="Spohn M."/>
            <person name="Gert H."/>
            <person name="Weber T."/>
            <person name="Wohlleben W."/>
            <person name="Kalinowski J."/>
            <person name="Ruckert C."/>
        </authorList>
    </citation>
    <scope>NUCLEOTIDE SEQUENCE [LARGE SCALE GENOMIC DNA]</scope>
    <source>
        <strain evidence="3">MG417-CF17 (DSM 44213)</strain>
    </source>
</reference>
<dbReference type="Proteomes" id="UP000028492">
    <property type="component" value="Chromosome"/>
</dbReference>
<keyword evidence="3" id="KW-1185">Reference proteome</keyword>
<accession>A0A075UKH7</accession>
<feature type="compositionally biased region" description="Basic and acidic residues" evidence="1">
    <location>
        <begin position="503"/>
        <end position="521"/>
    </location>
</feature>
<dbReference type="RefSeq" id="WP_038507821.1">
    <property type="nucleotide sequence ID" value="NZ_CP008953.1"/>
</dbReference>
<dbReference type="EMBL" id="CP008953">
    <property type="protein sequence ID" value="AIG73393.1"/>
    <property type="molecule type" value="Genomic_DNA"/>
</dbReference>
<dbReference type="AlphaFoldDB" id="A0A075UKH7"/>
<feature type="region of interest" description="Disordered" evidence="1">
    <location>
        <begin position="503"/>
        <end position="564"/>
    </location>
</feature>
<organism evidence="2 3">
    <name type="scientific">Amycolatopsis japonica</name>
    <dbReference type="NCBI Taxonomy" id="208439"/>
    <lineage>
        <taxon>Bacteria</taxon>
        <taxon>Bacillati</taxon>
        <taxon>Actinomycetota</taxon>
        <taxon>Actinomycetes</taxon>
        <taxon>Pseudonocardiales</taxon>
        <taxon>Pseudonocardiaceae</taxon>
        <taxon>Amycolatopsis</taxon>
        <taxon>Amycolatopsis japonica group</taxon>
    </lineage>
</organism>
<proteinExistence type="predicted"/>
<evidence type="ECO:0000313" key="3">
    <source>
        <dbReference type="Proteomes" id="UP000028492"/>
    </source>
</evidence>
<evidence type="ECO:0000313" key="2">
    <source>
        <dbReference type="EMBL" id="AIG73393.1"/>
    </source>
</evidence>
<dbReference type="KEGG" id="aja:AJAP_02315"/>
<sequence length="564" mass="62392">MAGYLSLSEYKRMLEGALDDFWQALTKRWMEDAVDAMAKLSTTVPCSPDPWAWQWSAESYGHLSHGEDLCGYLTWVMDGMHGHYKDVHCEGWNPQLTKYVECHVERNLAQIERLAWNRRQEVAKFVPQLEGPDLAKLEAAHNTFLNVAGNLGYQDKNGRVTELLGQGAVVENVEWLDGATSATEPWFIAWTGLAAQEFREGFFASIAPTMAHQSLILASLSTLYSTRASTIQATRLNIIKRLNWATKKLDEKVTLKVFTADSILEKVDQARTVHGVATNLLSAAAKLSKVVKTVDEAGGKVLGPVGAVLDLAGFVGGIIKGLTVEQDAMSLQDILQKLTTSIQDEHNALSGLESDFGANVLALQKAIAGVHSYDLELYDLTANKLPNQTDRAKYHGVQVEVYFVLRLAQTCFEAAEGYSAQLRILAEADNADRHLAGRDEQTCTGDDTTLEIRDAVEQFMRTSCARFLLAGEQLRKAAEAYARTDGELSDDLKRMFANWENANKDRGKIDPNPETVERESAATEAGGTDRTGLEPRKPSEPNSTDPYEEERRKQGGKYAVDGQR</sequence>
<dbReference type="eggNOG" id="ENOG503202R">
    <property type="taxonomic scope" value="Bacteria"/>
</dbReference>
<gene>
    <name evidence="2" type="ORF">AJAP_02315</name>
</gene>
<protein>
    <submittedName>
        <fullName evidence="2">Uncharacterized protein</fullName>
    </submittedName>
</protein>
<evidence type="ECO:0000256" key="1">
    <source>
        <dbReference type="SAM" id="MobiDB-lite"/>
    </source>
</evidence>
<name>A0A075UKH7_9PSEU</name>
<dbReference type="HOGENOM" id="CLU_528586_0_0_11"/>